<accession>A0A2K1JW16</accession>
<evidence type="ECO:0000313" key="2">
    <source>
        <dbReference type="EnsemblPlants" id="PAC:32957907.CDS.1"/>
    </source>
</evidence>
<reference evidence="2" key="3">
    <citation type="submission" date="2020-12" db="UniProtKB">
        <authorList>
            <consortium name="EnsemblPlants"/>
        </authorList>
    </citation>
    <scope>IDENTIFICATION</scope>
</reference>
<dbReference type="EMBL" id="ABEU02000011">
    <property type="protein sequence ID" value="PNR45716.1"/>
    <property type="molecule type" value="Genomic_DNA"/>
</dbReference>
<dbReference type="InParanoid" id="A0A2K1JW16"/>
<proteinExistence type="predicted"/>
<reference evidence="1 3" key="1">
    <citation type="journal article" date="2008" name="Science">
        <title>The Physcomitrella genome reveals evolutionary insights into the conquest of land by plants.</title>
        <authorList>
            <person name="Rensing S."/>
            <person name="Lang D."/>
            <person name="Zimmer A."/>
            <person name="Terry A."/>
            <person name="Salamov A."/>
            <person name="Shapiro H."/>
            <person name="Nishiyama T."/>
            <person name="Perroud P.-F."/>
            <person name="Lindquist E."/>
            <person name="Kamisugi Y."/>
            <person name="Tanahashi T."/>
            <person name="Sakakibara K."/>
            <person name="Fujita T."/>
            <person name="Oishi K."/>
            <person name="Shin-I T."/>
            <person name="Kuroki Y."/>
            <person name="Toyoda A."/>
            <person name="Suzuki Y."/>
            <person name="Hashimoto A."/>
            <person name="Yamaguchi K."/>
            <person name="Sugano A."/>
            <person name="Kohara Y."/>
            <person name="Fujiyama A."/>
            <person name="Anterola A."/>
            <person name="Aoki S."/>
            <person name="Ashton N."/>
            <person name="Barbazuk W.B."/>
            <person name="Barker E."/>
            <person name="Bennetzen J."/>
            <person name="Bezanilla M."/>
            <person name="Blankenship R."/>
            <person name="Cho S.H."/>
            <person name="Dutcher S."/>
            <person name="Estelle M."/>
            <person name="Fawcett J.A."/>
            <person name="Gundlach H."/>
            <person name="Hanada K."/>
            <person name="Heyl A."/>
            <person name="Hicks K.A."/>
            <person name="Hugh J."/>
            <person name="Lohr M."/>
            <person name="Mayer K."/>
            <person name="Melkozernov A."/>
            <person name="Murata T."/>
            <person name="Nelson D."/>
            <person name="Pils B."/>
            <person name="Prigge M."/>
            <person name="Reiss B."/>
            <person name="Renner T."/>
            <person name="Rombauts S."/>
            <person name="Rushton P."/>
            <person name="Sanderfoot A."/>
            <person name="Schween G."/>
            <person name="Shiu S.-H."/>
            <person name="Stueber K."/>
            <person name="Theodoulou F.L."/>
            <person name="Tu H."/>
            <person name="Van de Peer Y."/>
            <person name="Verrier P.J."/>
            <person name="Waters E."/>
            <person name="Wood A."/>
            <person name="Yang L."/>
            <person name="Cove D."/>
            <person name="Cuming A."/>
            <person name="Hasebe M."/>
            <person name="Lucas S."/>
            <person name="Mishler D.B."/>
            <person name="Reski R."/>
            <person name="Grigoriev I."/>
            <person name="Quatrano R.S."/>
            <person name="Boore J.L."/>
        </authorList>
    </citation>
    <scope>NUCLEOTIDE SEQUENCE [LARGE SCALE GENOMIC DNA]</scope>
    <source>
        <strain evidence="2 3">cv. Gransden 2004</strain>
    </source>
</reference>
<dbReference type="Proteomes" id="UP000006727">
    <property type="component" value="Chromosome 11"/>
</dbReference>
<dbReference type="EnsemblPlants" id="Pp3c11_23780V3.2">
    <property type="protein sequence ID" value="PAC:32957908.CDS.1"/>
    <property type="gene ID" value="Pp3c11_23780"/>
</dbReference>
<gene>
    <name evidence="1" type="ORF">PHYPA_015487</name>
</gene>
<evidence type="ECO:0000313" key="3">
    <source>
        <dbReference type="Proteomes" id="UP000006727"/>
    </source>
</evidence>
<evidence type="ECO:0000313" key="1">
    <source>
        <dbReference type="EMBL" id="PNR45716.1"/>
    </source>
</evidence>
<dbReference type="AlphaFoldDB" id="A0A2K1JW16"/>
<reference evidence="1 3" key="2">
    <citation type="journal article" date="2018" name="Plant J.">
        <title>The Physcomitrella patens chromosome-scale assembly reveals moss genome structure and evolution.</title>
        <authorList>
            <person name="Lang D."/>
            <person name="Ullrich K.K."/>
            <person name="Murat F."/>
            <person name="Fuchs J."/>
            <person name="Jenkins J."/>
            <person name="Haas F.B."/>
            <person name="Piednoel M."/>
            <person name="Gundlach H."/>
            <person name="Van Bel M."/>
            <person name="Meyberg R."/>
            <person name="Vives C."/>
            <person name="Morata J."/>
            <person name="Symeonidi A."/>
            <person name="Hiss M."/>
            <person name="Muchero W."/>
            <person name="Kamisugi Y."/>
            <person name="Saleh O."/>
            <person name="Blanc G."/>
            <person name="Decker E.L."/>
            <person name="van Gessel N."/>
            <person name="Grimwood J."/>
            <person name="Hayes R.D."/>
            <person name="Graham S.W."/>
            <person name="Gunter L.E."/>
            <person name="McDaniel S.F."/>
            <person name="Hoernstein S.N.W."/>
            <person name="Larsson A."/>
            <person name="Li F.W."/>
            <person name="Perroud P.F."/>
            <person name="Phillips J."/>
            <person name="Ranjan P."/>
            <person name="Rokshar D.S."/>
            <person name="Rothfels C.J."/>
            <person name="Schneider L."/>
            <person name="Shu S."/>
            <person name="Stevenson D.W."/>
            <person name="Thummler F."/>
            <person name="Tillich M."/>
            <person name="Villarreal Aguilar J.C."/>
            <person name="Widiez T."/>
            <person name="Wong G.K."/>
            <person name="Wymore A."/>
            <person name="Zhang Y."/>
            <person name="Zimmer A.D."/>
            <person name="Quatrano R.S."/>
            <person name="Mayer K.F.X."/>
            <person name="Goodstein D."/>
            <person name="Casacuberta J.M."/>
            <person name="Vandepoele K."/>
            <person name="Reski R."/>
            <person name="Cuming A.C."/>
            <person name="Tuskan G.A."/>
            <person name="Maumus F."/>
            <person name="Salse J."/>
            <person name="Schmutz J."/>
            <person name="Rensing S.A."/>
        </authorList>
    </citation>
    <scope>NUCLEOTIDE SEQUENCE [LARGE SCALE GENOMIC DNA]</scope>
    <source>
        <strain evidence="2 3">cv. Gransden 2004</strain>
    </source>
</reference>
<protein>
    <submittedName>
        <fullName evidence="1 2">Uncharacterized protein</fullName>
    </submittedName>
</protein>
<name>A0A2K1JW16_PHYPA</name>
<dbReference type="Gramene" id="Pp3c11_23780V3.1">
    <property type="protein sequence ID" value="PAC:32957907.CDS.1"/>
    <property type="gene ID" value="Pp3c11_23780"/>
</dbReference>
<sequence>MVGAGVWSLRGWLCLRILGTGGLFWVLGWESDCVVLKAQRVQNEGLRFVSWGSVADGKCFVLSSSFDIRICFDRLECV</sequence>
<dbReference type="Gramene" id="Pp3c11_23780V3.2">
    <property type="protein sequence ID" value="PAC:32957908.CDS.1"/>
    <property type="gene ID" value="Pp3c11_23780"/>
</dbReference>
<dbReference type="EnsemblPlants" id="Pp3c11_23780V3.1">
    <property type="protein sequence ID" value="PAC:32957907.CDS.1"/>
    <property type="gene ID" value="Pp3c11_23780"/>
</dbReference>
<keyword evidence="3" id="KW-1185">Reference proteome</keyword>
<organism evidence="1">
    <name type="scientific">Physcomitrium patens</name>
    <name type="common">Spreading-leaved earth moss</name>
    <name type="synonym">Physcomitrella patens</name>
    <dbReference type="NCBI Taxonomy" id="3218"/>
    <lineage>
        <taxon>Eukaryota</taxon>
        <taxon>Viridiplantae</taxon>
        <taxon>Streptophyta</taxon>
        <taxon>Embryophyta</taxon>
        <taxon>Bryophyta</taxon>
        <taxon>Bryophytina</taxon>
        <taxon>Bryopsida</taxon>
        <taxon>Funariidae</taxon>
        <taxon>Funariales</taxon>
        <taxon>Funariaceae</taxon>
        <taxon>Physcomitrium</taxon>
    </lineage>
</organism>